<evidence type="ECO:0000313" key="4">
    <source>
        <dbReference type="Proteomes" id="UP000585507"/>
    </source>
</evidence>
<dbReference type="InterPro" id="IPR041208">
    <property type="entry name" value="Cap15"/>
</dbReference>
<evidence type="ECO:0000256" key="1">
    <source>
        <dbReference type="SAM" id="Phobius"/>
    </source>
</evidence>
<keyword evidence="1" id="KW-0812">Transmembrane</keyword>
<gene>
    <name evidence="3" type="ORF">GGD55_001866</name>
</gene>
<dbReference type="AlphaFoldDB" id="A0A7W8X852"/>
<evidence type="ECO:0000313" key="3">
    <source>
        <dbReference type="EMBL" id="MBB5535172.1"/>
    </source>
</evidence>
<reference evidence="3 4" key="1">
    <citation type="submission" date="2020-08" db="EMBL/GenBank/DDBJ databases">
        <title>Genomic Encyclopedia of Type Strains, Phase IV (KMG-V): Genome sequencing to study the core and pangenomes of soil and plant-associated prokaryotes.</title>
        <authorList>
            <person name="Whitman W."/>
        </authorList>
    </citation>
    <scope>NUCLEOTIDE SEQUENCE [LARGE SCALE GENOMIC DNA]</scope>
    <source>
        <strain evidence="3 4">SEMIA 4084</strain>
    </source>
</reference>
<keyword evidence="1" id="KW-0472">Membrane</keyword>
<name>A0A7W8X852_9HYPH</name>
<protein>
    <recommendedName>
        <fullName evidence="2">CD-NTase-associated protein 15 domain-containing protein</fullName>
    </recommendedName>
</protein>
<dbReference type="Proteomes" id="UP000585507">
    <property type="component" value="Unassembled WGS sequence"/>
</dbReference>
<keyword evidence="1" id="KW-1133">Transmembrane helix</keyword>
<feature type="domain" description="CD-NTase-associated protein 15" evidence="2">
    <location>
        <begin position="99"/>
        <end position="216"/>
    </location>
</feature>
<dbReference type="EMBL" id="JACHBK010000004">
    <property type="protein sequence ID" value="MBB5535172.1"/>
    <property type="molecule type" value="Genomic_DNA"/>
</dbReference>
<keyword evidence="4" id="KW-1185">Reference proteome</keyword>
<dbReference type="RefSeq" id="WP_154663306.1">
    <property type="nucleotide sequence ID" value="NZ_JACHBK010000004.1"/>
</dbReference>
<feature type="transmembrane region" description="Helical" evidence="1">
    <location>
        <begin position="64"/>
        <end position="85"/>
    </location>
</feature>
<feature type="transmembrane region" description="Helical" evidence="1">
    <location>
        <begin position="33"/>
        <end position="52"/>
    </location>
</feature>
<sequence length="217" mass="24560">MTPFFHKFFHSRYILTDHEYSVVGHSRTNIARYLAIFSALLASGVVSIGAVWVQLANYFGLPSWANIVVVPVSAGTVYFILHFLFNKWGWSYLFYVMGLPNISGAWSCTGKTVDTVGDVTFEWQGEITITQTWEKIRVYLRTAQSSSHSVSAALVPEGGKRWMLMYSYRNEPRIGEQMNPHLGYSELSFAPDLRSGDGDYFTARGRGTCGRMELRKI</sequence>
<comment type="caution">
    <text evidence="3">The sequence shown here is derived from an EMBL/GenBank/DDBJ whole genome shotgun (WGS) entry which is preliminary data.</text>
</comment>
<accession>A0A7W8X852</accession>
<dbReference type="Pfam" id="PF18153">
    <property type="entry name" value="Cap15_CD_rec"/>
    <property type="match status" value="1"/>
</dbReference>
<evidence type="ECO:0000259" key="2">
    <source>
        <dbReference type="Pfam" id="PF18153"/>
    </source>
</evidence>
<proteinExistence type="predicted"/>
<organism evidence="3 4">
    <name type="scientific">Rhizobium giardinii</name>
    <dbReference type="NCBI Taxonomy" id="56731"/>
    <lineage>
        <taxon>Bacteria</taxon>
        <taxon>Pseudomonadati</taxon>
        <taxon>Pseudomonadota</taxon>
        <taxon>Alphaproteobacteria</taxon>
        <taxon>Hyphomicrobiales</taxon>
        <taxon>Rhizobiaceae</taxon>
        <taxon>Rhizobium/Agrobacterium group</taxon>
        <taxon>Rhizobium</taxon>
    </lineage>
</organism>